<evidence type="ECO:0000313" key="3">
    <source>
        <dbReference type="Proteomes" id="UP001552299"/>
    </source>
</evidence>
<organism evidence="2 3">
    <name type="scientific">Dendrobium thyrsiflorum</name>
    <name type="common">Pinecone-like raceme dendrobium</name>
    <name type="synonym">Orchid</name>
    <dbReference type="NCBI Taxonomy" id="117978"/>
    <lineage>
        <taxon>Eukaryota</taxon>
        <taxon>Viridiplantae</taxon>
        <taxon>Streptophyta</taxon>
        <taxon>Embryophyta</taxon>
        <taxon>Tracheophyta</taxon>
        <taxon>Spermatophyta</taxon>
        <taxon>Magnoliopsida</taxon>
        <taxon>Liliopsida</taxon>
        <taxon>Asparagales</taxon>
        <taxon>Orchidaceae</taxon>
        <taxon>Epidendroideae</taxon>
        <taxon>Malaxideae</taxon>
        <taxon>Dendrobiinae</taxon>
        <taxon>Dendrobium</taxon>
    </lineage>
</organism>
<evidence type="ECO:0000256" key="1">
    <source>
        <dbReference type="SAM" id="MobiDB-lite"/>
    </source>
</evidence>
<evidence type="ECO:0008006" key="4">
    <source>
        <dbReference type="Google" id="ProtNLM"/>
    </source>
</evidence>
<dbReference type="InterPro" id="IPR029058">
    <property type="entry name" value="AB_hydrolase_fold"/>
</dbReference>
<dbReference type="SUPFAM" id="SSF53474">
    <property type="entry name" value="alpha/beta-Hydrolases"/>
    <property type="match status" value="1"/>
</dbReference>
<reference evidence="2 3" key="1">
    <citation type="journal article" date="2024" name="Plant Biotechnol. J.">
        <title>Dendrobium thyrsiflorum genome and its molecular insights into genes involved in important horticultural traits.</title>
        <authorList>
            <person name="Chen B."/>
            <person name="Wang J.Y."/>
            <person name="Zheng P.J."/>
            <person name="Li K.L."/>
            <person name="Liang Y.M."/>
            <person name="Chen X.F."/>
            <person name="Zhang C."/>
            <person name="Zhao X."/>
            <person name="He X."/>
            <person name="Zhang G.Q."/>
            <person name="Liu Z.J."/>
            <person name="Xu Q."/>
        </authorList>
    </citation>
    <scope>NUCLEOTIDE SEQUENCE [LARGE SCALE GENOMIC DNA]</scope>
    <source>
        <strain evidence="2">GZMU011</strain>
    </source>
</reference>
<feature type="compositionally biased region" description="Polar residues" evidence="1">
    <location>
        <begin position="97"/>
        <end position="120"/>
    </location>
</feature>
<dbReference type="Proteomes" id="UP001552299">
    <property type="component" value="Unassembled WGS sequence"/>
</dbReference>
<protein>
    <recommendedName>
        <fullName evidence="4">CXE carboxylesterase</fullName>
    </recommendedName>
</protein>
<dbReference type="EMBL" id="JANQDX010000009">
    <property type="protein sequence ID" value="KAL0919747.1"/>
    <property type="molecule type" value="Genomic_DNA"/>
</dbReference>
<gene>
    <name evidence="2" type="ORF">M5K25_011865</name>
</gene>
<feature type="region of interest" description="Disordered" evidence="1">
    <location>
        <begin position="97"/>
        <end position="129"/>
    </location>
</feature>
<dbReference type="PANTHER" id="PTHR23024:SF589">
    <property type="entry name" value="CARBOXYLESTERASE 17-RELATED"/>
    <property type="match status" value="1"/>
</dbReference>
<dbReference type="PANTHER" id="PTHR23024">
    <property type="entry name" value="ARYLACETAMIDE DEACETYLASE"/>
    <property type="match status" value="1"/>
</dbReference>
<proteinExistence type="predicted"/>
<comment type="caution">
    <text evidence="2">The sequence shown here is derived from an EMBL/GenBank/DDBJ whole genome shotgun (WGS) entry which is preliminary data.</text>
</comment>
<dbReference type="InterPro" id="IPR050466">
    <property type="entry name" value="Carboxylest/Gibb_receptor"/>
</dbReference>
<dbReference type="Gene3D" id="3.40.50.1820">
    <property type="entry name" value="alpha/beta hydrolase"/>
    <property type="match status" value="1"/>
</dbReference>
<name>A0ABD0VB60_DENTH</name>
<dbReference type="AlphaFoldDB" id="A0ABD0VB60"/>
<keyword evidence="3" id="KW-1185">Reference proteome</keyword>
<sequence>MPSPPVSSTTAVPGDEIEFQLLPIIRVYKSGRVERLCGTSTIPASFDPTTNVSSKDIIIDNEISARLYLPTTPESLQKLPILVYIHGGAFLIVKPPSANSSPSQSTTASPRKTLFPSPTTIPGFGRTGVRAGGCGGGGEGCAVEQRKALLRQAEVERVER</sequence>
<evidence type="ECO:0000313" key="2">
    <source>
        <dbReference type="EMBL" id="KAL0919747.1"/>
    </source>
</evidence>
<accession>A0ABD0VB60</accession>